<comment type="caution">
    <text evidence="2">The sequence shown here is derived from an EMBL/GenBank/DDBJ whole genome shotgun (WGS) entry which is preliminary data.</text>
</comment>
<sequence length="154" mass="17555">MALHGRRRLKRQIDCPRCFVELEGEEIEVIGPNVIIDRCRACGGIWLDKGELNRLLRNRQLSDYLTKEIGTQSKSELVCPSCGGLMDIEVADEIEIDVCLSCGGVWLDAGELDKLKNLPADFKGDELAKAEERWEEMTRKERRSALARLLRKLR</sequence>
<dbReference type="EMBL" id="LYOS01000001">
    <property type="protein sequence ID" value="OFV68531.1"/>
    <property type="molecule type" value="Genomic_DNA"/>
</dbReference>
<feature type="domain" description="Transcription factor zinc-finger" evidence="1">
    <location>
        <begin position="14"/>
        <end position="57"/>
    </location>
</feature>
<dbReference type="InterPro" id="IPR027392">
    <property type="entry name" value="TF_Znf"/>
</dbReference>
<dbReference type="STRING" id="1838285.SCAL_000207"/>
<dbReference type="Proteomes" id="UP000186940">
    <property type="component" value="Unassembled WGS sequence"/>
</dbReference>
<gene>
    <name evidence="2" type="ORF">SCAL_000207</name>
</gene>
<name>A0A1F2PCX8_9EURY</name>
<evidence type="ECO:0000313" key="2">
    <source>
        <dbReference type="EMBL" id="OFV68531.1"/>
    </source>
</evidence>
<organism evidence="2 3">
    <name type="scientific">Candidatus Syntropharchaeum caldarium</name>
    <dbReference type="NCBI Taxonomy" id="1838285"/>
    <lineage>
        <taxon>Archaea</taxon>
        <taxon>Methanobacteriati</taxon>
        <taxon>Methanobacteriota</taxon>
        <taxon>Stenosarchaea group</taxon>
        <taxon>Methanomicrobia</taxon>
        <taxon>Methanosarcinales</taxon>
        <taxon>ANME-2 cluster</taxon>
        <taxon>Candidatus Syntropharchaeum</taxon>
    </lineage>
</organism>
<evidence type="ECO:0000313" key="3">
    <source>
        <dbReference type="Proteomes" id="UP000186940"/>
    </source>
</evidence>
<keyword evidence="3" id="KW-1185">Reference proteome</keyword>
<dbReference type="AlphaFoldDB" id="A0A1F2PCX8"/>
<dbReference type="Pfam" id="PF13453">
    <property type="entry name" value="Zn_ribbon_TFIIB"/>
    <property type="match status" value="2"/>
</dbReference>
<evidence type="ECO:0000259" key="1">
    <source>
        <dbReference type="Pfam" id="PF13453"/>
    </source>
</evidence>
<protein>
    <recommendedName>
        <fullName evidence="1">Transcription factor zinc-finger domain-containing protein</fullName>
    </recommendedName>
</protein>
<reference evidence="2" key="1">
    <citation type="submission" date="2016-05" db="EMBL/GenBank/DDBJ databases">
        <title>Microbial consortia oxidize butane by reversing methanogenesis.</title>
        <authorList>
            <person name="Laso-Perez R."/>
            <person name="Richter M."/>
            <person name="Wegener G."/>
            <person name="Musat F."/>
        </authorList>
    </citation>
    <scope>NUCLEOTIDE SEQUENCE [LARGE SCALE GENOMIC DNA]</scope>
    <source>
        <strain evidence="2">BOX2</strain>
    </source>
</reference>
<accession>A0A1F2PCX8</accession>
<feature type="domain" description="Transcription factor zinc-finger" evidence="1">
    <location>
        <begin position="79"/>
        <end position="117"/>
    </location>
</feature>
<proteinExistence type="predicted"/>